<accession>D5DK72</accession>
<dbReference type="Gene3D" id="3.40.50.2300">
    <property type="match status" value="1"/>
</dbReference>
<reference evidence="1 2" key="1">
    <citation type="journal article" date="2011" name="J. Bacteriol.">
        <title>Genome sequences of the biotechnologically important Bacillus megaterium strains QM B1551 and DSM319.</title>
        <authorList>
            <person name="Eppinger M."/>
            <person name="Bunk B."/>
            <person name="Johns M.A."/>
            <person name="Edirisinghe J.N."/>
            <person name="Kutumbaka K.K."/>
            <person name="Koenig S.S."/>
            <person name="Huot Creasy H."/>
            <person name="Rosovitz M.J."/>
            <person name="Riley D.R."/>
            <person name="Daugherty S."/>
            <person name="Martin M."/>
            <person name="Elbourne L.D."/>
            <person name="Paulsen I."/>
            <person name="Biedendieck R."/>
            <person name="Braun C."/>
            <person name="Grayburn S."/>
            <person name="Dhingra S."/>
            <person name="Lukyanchuk V."/>
            <person name="Ball B."/>
            <person name="Ul-Qamar R."/>
            <person name="Seibel J."/>
            <person name="Bremer E."/>
            <person name="Jahn D."/>
            <person name="Ravel J."/>
            <person name="Vary P.S."/>
        </authorList>
    </citation>
    <scope>NUCLEOTIDE SEQUENCE [LARGE SCALE GENOMIC DNA]</scope>
    <source>
        <strain evidence="2">DSM 319 / IMG 1521</strain>
    </source>
</reference>
<dbReference type="InterPro" id="IPR036196">
    <property type="entry name" value="Ptyr_pPase_sf"/>
</dbReference>
<dbReference type="Proteomes" id="UP000002365">
    <property type="component" value="Chromosome"/>
</dbReference>
<dbReference type="EC" id="1.20.4.-" evidence="1"/>
<protein>
    <submittedName>
        <fullName evidence="1">Arsenate reductase</fullName>
        <ecNumber evidence="1">1.20.4.-</ecNumber>
    </submittedName>
</protein>
<name>D5DK72_PRIM3</name>
<proteinExistence type="predicted"/>
<keyword evidence="1" id="KW-0560">Oxidoreductase</keyword>
<sequence>MNEVGIDISNQTSHVINPEILNNAALVVILCGHAVEYPCVNYLHVKRIHWGFDNPSIAAGTDEGK</sequence>
<dbReference type="EMBL" id="CP001982">
    <property type="protein sequence ID" value="ADF40460.1"/>
    <property type="molecule type" value="Genomic_DNA"/>
</dbReference>
<gene>
    <name evidence="1" type="ordered locus">BMD_3627</name>
</gene>
<dbReference type="HOGENOM" id="CLU_071415_6_0_9"/>
<organism evidence="1 2">
    <name type="scientific">Priestia megaterium (strain DSM 319 / IMG 1521)</name>
    <name type="common">Bacillus megaterium</name>
    <dbReference type="NCBI Taxonomy" id="592022"/>
    <lineage>
        <taxon>Bacteria</taxon>
        <taxon>Bacillati</taxon>
        <taxon>Bacillota</taxon>
        <taxon>Bacilli</taxon>
        <taxon>Bacillales</taxon>
        <taxon>Bacillaceae</taxon>
        <taxon>Priestia</taxon>
    </lineage>
</organism>
<dbReference type="AlphaFoldDB" id="D5DK72"/>
<dbReference type="KEGG" id="bmd:BMD_3627"/>
<evidence type="ECO:0000313" key="1">
    <source>
        <dbReference type="EMBL" id="ADF40460.1"/>
    </source>
</evidence>
<dbReference type="GO" id="GO:0016491">
    <property type="term" value="F:oxidoreductase activity"/>
    <property type="evidence" value="ECO:0007669"/>
    <property type="project" value="UniProtKB-KW"/>
</dbReference>
<evidence type="ECO:0000313" key="2">
    <source>
        <dbReference type="Proteomes" id="UP000002365"/>
    </source>
</evidence>
<dbReference type="SUPFAM" id="SSF52788">
    <property type="entry name" value="Phosphotyrosine protein phosphatases I"/>
    <property type="match status" value="1"/>
</dbReference>